<evidence type="ECO:0000313" key="1">
    <source>
        <dbReference type="EMBL" id="MUV14587.1"/>
    </source>
</evidence>
<comment type="caution">
    <text evidence="1">The sequence shown here is derived from an EMBL/GenBank/DDBJ whole genome shotgun (WGS) entry which is preliminary data.</text>
</comment>
<dbReference type="EMBL" id="WOXT01000002">
    <property type="protein sequence ID" value="MUV14587.1"/>
    <property type="molecule type" value="Genomic_DNA"/>
</dbReference>
<dbReference type="AlphaFoldDB" id="A0A7C9MMQ1"/>
<organism evidence="1 2">
    <name type="scientific">Noviluteimonas gilva</name>
    <dbReference type="NCBI Taxonomy" id="2682097"/>
    <lineage>
        <taxon>Bacteria</taxon>
        <taxon>Pseudomonadati</taxon>
        <taxon>Pseudomonadota</taxon>
        <taxon>Gammaproteobacteria</taxon>
        <taxon>Lysobacterales</taxon>
        <taxon>Lysobacteraceae</taxon>
        <taxon>Noviluteimonas</taxon>
    </lineage>
</organism>
<evidence type="ECO:0000313" key="2">
    <source>
        <dbReference type="Proteomes" id="UP000479692"/>
    </source>
</evidence>
<dbReference type="Proteomes" id="UP000479692">
    <property type="component" value="Unassembled WGS sequence"/>
</dbReference>
<sequence>MKKRASKKVGISTRDAREMAMRLLMVAASRQLNHYLKNVEFPDPRIADAADLLKASNQSWGWGRR</sequence>
<protein>
    <submittedName>
        <fullName evidence="1">Uncharacterized protein</fullName>
    </submittedName>
</protein>
<reference evidence="1 2" key="1">
    <citation type="submission" date="2019-12" db="EMBL/GenBank/DDBJ databases">
        <authorList>
            <person name="Xu J."/>
        </authorList>
    </citation>
    <scope>NUCLEOTIDE SEQUENCE [LARGE SCALE GENOMIC DNA]</scope>
    <source>
        <strain evidence="1 2">HX-5-24</strain>
    </source>
</reference>
<proteinExistence type="predicted"/>
<gene>
    <name evidence="1" type="ORF">GN331_10250</name>
</gene>
<keyword evidence="2" id="KW-1185">Reference proteome</keyword>
<dbReference type="RefSeq" id="WP_156641883.1">
    <property type="nucleotide sequence ID" value="NZ_WOXT01000002.1"/>
</dbReference>
<name>A0A7C9MMQ1_9GAMM</name>
<accession>A0A7C9MMQ1</accession>